<dbReference type="GO" id="GO:0004658">
    <property type="term" value="F:propionyl-CoA carboxylase activity"/>
    <property type="evidence" value="ECO:0007669"/>
    <property type="project" value="UniProtKB-EC"/>
</dbReference>
<proteinExistence type="inferred from homology"/>
<dbReference type="InterPro" id="IPR051047">
    <property type="entry name" value="AccD/PCCB"/>
</dbReference>
<dbReference type="OrthoDB" id="9976505at2759"/>
<comment type="pathway">
    <text evidence="1">Metabolic intermediate metabolism; propanoyl-CoA degradation; succinyl-CoA from propanoyl-CoA: step 1/3.</text>
</comment>
<comment type="subunit">
    <text evidence="4">The holoenzyme is a dodecamer composed of 6 PCCA/alpha subunits and 6 PCCB/beta subunits.</text>
</comment>
<sequence length="549" mass="60281">MFRFGSITLETNSILNRILPLISNKFSTSIAGSVTSTQRKIESKRQQSLVGGGPKRIEQQHAKGKLTARERIDLLLDSGSFIEYDMFMEHTCYDFGMEKQKFTGDSVITGHGTIFDKEVFVFSQDFTVFGGSLSSVHAKKICKIMDAAISVGVPVIGLNDSGGARIQEGVESLAGYADIFYRNVTASGVIPQISVIMGPCAGGAVYSPAITDFIFMVRDTSYLFITGPNVVKVCYRLGFVDFSVTNEDVTQEELGGAATHTSVSGVAHRAFSNDIEMLLQLRNFYNFLPLSNQCKSPIRECHDPPNRIVHCLNSIVPPESTTPYNMIDIIMEIIDEGDFFEIMPDFAKNLIIGFARMNGETVGIVGNNPKFAAGCLDINSSVKGARFVRFCDAFNIPLLTFVDVPGFLPGTAQEYGGIIRHGAKLLYAFAEATVPKITVITRKAYGGAYDVMSSKHLKADVNYAWPTAEVAVMGAKGAVSILYRGEKNVKQYEDEYIEKFGNPFPAATRGFIDDIIEPSTTRSRICRDLSLLRNKSTSKPNRKHGNIPL</sequence>
<dbReference type="PANTHER" id="PTHR43842">
    <property type="entry name" value="PROPIONYL-COA CARBOXYLASE BETA CHAIN"/>
    <property type="match status" value="1"/>
</dbReference>
<evidence type="ECO:0000256" key="5">
    <source>
        <dbReference type="ARBA" id="ARBA00041138"/>
    </source>
</evidence>
<dbReference type="SUPFAM" id="SSF52096">
    <property type="entry name" value="ClpP/crotonase"/>
    <property type="match status" value="2"/>
</dbReference>
<dbReference type="VEuPathDB" id="VectorBase:SSCA006468"/>
<reference evidence="9 10" key="1">
    <citation type="journal article" date="2015" name="Parasit. Vectors">
        <title>Draft genome of the scabies mite.</title>
        <authorList>
            <person name="Rider S.D.Jr."/>
            <person name="Morgan M.S."/>
            <person name="Arlian L.G."/>
        </authorList>
    </citation>
    <scope>NUCLEOTIDE SEQUENCE [LARGE SCALE GENOMIC DNA]</scope>
    <source>
        <strain evidence="9">Arlian Lab</strain>
    </source>
</reference>
<evidence type="ECO:0000256" key="1">
    <source>
        <dbReference type="ARBA" id="ARBA00005060"/>
    </source>
</evidence>
<dbReference type="Gene3D" id="3.90.226.10">
    <property type="entry name" value="2-enoyl-CoA Hydratase, Chain A, domain 1"/>
    <property type="match status" value="2"/>
</dbReference>
<dbReference type="PROSITE" id="PS50989">
    <property type="entry name" value="COA_CT_CTER"/>
    <property type="match status" value="1"/>
</dbReference>
<evidence type="ECO:0000313" key="9">
    <source>
        <dbReference type="EMBL" id="KPM05381.1"/>
    </source>
</evidence>
<evidence type="ECO:0000313" key="10">
    <source>
        <dbReference type="Proteomes" id="UP000616769"/>
    </source>
</evidence>
<dbReference type="InterPro" id="IPR029045">
    <property type="entry name" value="ClpP/crotonase-like_dom_sf"/>
</dbReference>
<dbReference type="Proteomes" id="UP000616769">
    <property type="component" value="Unassembled WGS sequence"/>
</dbReference>
<dbReference type="EMBL" id="JXLN01010235">
    <property type="protein sequence ID" value="KPM05381.1"/>
    <property type="molecule type" value="Genomic_DNA"/>
</dbReference>
<evidence type="ECO:0000256" key="4">
    <source>
        <dbReference type="ARBA" id="ARBA00038567"/>
    </source>
</evidence>
<dbReference type="FunFam" id="3.90.226.10:FF:000017">
    <property type="entry name" value="Propionyl-CoA carboxylase subunit beta 5"/>
    <property type="match status" value="1"/>
</dbReference>
<dbReference type="InterPro" id="IPR011763">
    <property type="entry name" value="COA_CT_C"/>
</dbReference>
<dbReference type="InterPro" id="IPR034733">
    <property type="entry name" value="AcCoA_carboxyl_beta"/>
</dbReference>
<dbReference type="Pfam" id="PF01039">
    <property type="entry name" value="Carboxyl_trans"/>
    <property type="match status" value="1"/>
</dbReference>
<comment type="catalytic activity">
    <reaction evidence="8">
        <text>propanoyl-CoA + hydrogencarbonate + ATP = (S)-methylmalonyl-CoA + ADP + phosphate + H(+)</text>
        <dbReference type="Rhea" id="RHEA:23720"/>
        <dbReference type="ChEBI" id="CHEBI:15378"/>
        <dbReference type="ChEBI" id="CHEBI:17544"/>
        <dbReference type="ChEBI" id="CHEBI:30616"/>
        <dbReference type="ChEBI" id="CHEBI:43474"/>
        <dbReference type="ChEBI" id="CHEBI:57327"/>
        <dbReference type="ChEBI" id="CHEBI:57392"/>
        <dbReference type="ChEBI" id="CHEBI:456216"/>
        <dbReference type="EC" id="6.4.1.3"/>
    </reaction>
    <physiologicalReaction direction="left-to-right" evidence="8">
        <dbReference type="Rhea" id="RHEA:23721"/>
    </physiologicalReaction>
</comment>
<organism evidence="9 10">
    <name type="scientific">Sarcoptes scabiei</name>
    <name type="common">Itch mite</name>
    <name type="synonym">Acarus scabiei</name>
    <dbReference type="NCBI Taxonomy" id="52283"/>
    <lineage>
        <taxon>Eukaryota</taxon>
        <taxon>Metazoa</taxon>
        <taxon>Ecdysozoa</taxon>
        <taxon>Arthropoda</taxon>
        <taxon>Chelicerata</taxon>
        <taxon>Arachnida</taxon>
        <taxon>Acari</taxon>
        <taxon>Acariformes</taxon>
        <taxon>Sarcoptiformes</taxon>
        <taxon>Astigmata</taxon>
        <taxon>Psoroptidia</taxon>
        <taxon>Sarcoptoidea</taxon>
        <taxon>Sarcoptidae</taxon>
        <taxon>Sarcoptinae</taxon>
        <taxon>Sarcoptes</taxon>
    </lineage>
</organism>
<dbReference type="PROSITE" id="PS50980">
    <property type="entry name" value="COA_CT_NTER"/>
    <property type="match status" value="1"/>
</dbReference>
<dbReference type="GO" id="GO:0009062">
    <property type="term" value="P:fatty acid catabolic process"/>
    <property type="evidence" value="ECO:0007669"/>
    <property type="project" value="UniProtKB-ARBA"/>
</dbReference>
<accession>A0A132A364</accession>
<dbReference type="PANTHER" id="PTHR43842:SF2">
    <property type="entry name" value="PROPIONYL-COA CARBOXYLASE BETA CHAIN, MITOCHONDRIAL"/>
    <property type="match status" value="1"/>
</dbReference>
<evidence type="ECO:0000256" key="2">
    <source>
        <dbReference type="ARBA" id="ARBA00006102"/>
    </source>
</evidence>
<evidence type="ECO:0000256" key="8">
    <source>
        <dbReference type="ARBA" id="ARBA00049495"/>
    </source>
</evidence>
<dbReference type="GO" id="GO:0005739">
    <property type="term" value="C:mitochondrion"/>
    <property type="evidence" value="ECO:0007669"/>
    <property type="project" value="TreeGrafter"/>
</dbReference>
<dbReference type="FunFam" id="3.90.226.10:FF:000016">
    <property type="entry name" value="Propionyl-CoA carboxylase, beta subunit"/>
    <property type="match status" value="1"/>
</dbReference>
<comment type="caution">
    <text evidence="9">The sequence shown here is derived from an EMBL/GenBank/DDBJ whole genome shotgun (WGS) entry which is preliminary data.</text>
</comment>
<evidence type="ECO:0000256" key="7">
    <source>
        <dbReference type="ARBA" id="ARBA00048208"/>
    </source>
</evidence>
<protein>
    <recommendedName>
        <fullName evidence="5">Propionyl-CoA carboxylase beta chain, mitochondrial</fullName>
        <ecNumber evidence="3">6.4.1.3</ecNumber>
    </recommendedName>
    <alternativeName>
        <fullName evidence="6">Propanoyl-CoA:carbon dioxide ligase subunit beta</fullName>
    </alternativeName>
</protein>
<name>A0A132A364_SARSC</name>
<comment type="similarity">
    <text evidence="2">Belongs to the AccD/PCCB family.</text>
</comment>
<dbReference type="EC" id="6.4.1.3" evidence="3"/>
<evidence type="ECO:0000256" key="6">
    <source>
        <dbReference type="ARBA" id="ARBA00042797"/>
    </source>
</evidence>
<dbReference type="InterPro" id="IPR011762">
    <property type="entry name" value="COA_CT_N"/>
</dbReference>
<gene>
    <name evidence="9" type="ORF">QR98_0038430</name>
</gene>
<evidence type="ECO:0000256" key="3">
    <source>
        <dbReference type="ARBA" id="ARBA00013050"/>
    </source>
</evidence>
<dbReference type="AlphaFoldDB" id="A0A132A364"/>
<comment type="catalytic activity">
    <reaction evidence="7">
        <text>butanoyl-CoA + hydrogencarbonate + ATP = (2S)-ethylmalonyl-CoA + ADP + phosphate + H(+)</text>
        <dbReference type="Rhea" id="RHEA:59520"/>
        <dbReference type="ChEBI" id="CHEBI:15378"/>
        <dbReference type="ChEBI" id="CHEBI:17544"/>
        <dbReference type="ChEBI" id="CHEBI:30616"/>
        <dbReference type="ChEBI" id="CHEBI:43474"/>
        <dbReference type="ChEBI" id="CHEBI:57371"/>
        <dbReference type="ChEBI" id="CHEBI:60909"/>
        <dbReference type="ChEBI" id="CHEBI:456216"/>
    </reaction>
    <physiologicalReaction direction="left-to-right" evidence="7">
        <dbReference type="Rhea" id="RHEA:59521"/>
    </physiologicalReaction>
</comment>